<evidence type="ECO:0000259" key="5">
    <source>
        <dbReference type="Pfam" id="PF16320"/>
    </source>
</evidence>
<evidence type="ECO:0000256" key="2">
    <source>
        <dbReference type="ARBA" id="ARBA00022980"/>
    </source>
</evidence>
<proteinExistence type="inferred from homology"/>
<dbReference type="GO" id="GO:0003729">
    <property type="term" value="F:mRNA binding"/>
    <property type="evidence" value="ECO:0007669"/>
    <property type="project" value="TreeGrafter"/>
</dbReference>
<organism evidence="6 7">
    <name type="scientific">Ceratocystis fimbriata f. sp. platani</name>
    <dbReference type="NCBI Taxonomy" id="88771"/>
    <lineage>
        <taxon>Eukaryota</taxon>
        <taxon>Fungi</taxon>
        <taxon>Dikarya</taxon>
        <taxon>Ascomycota</taxon>
        <taxon>Pezizomycotina</taxon>
        <taxon>Sordariomycetes</taxon>
        <taxon>Hypocreomycetidae</taxon>
        <taxon>Microascales</taxon>
        <taxon>Ceratocystidaceae</taxon>
        <taxon>Ceratocystis</taxon>
    </lineage>
</organism>
<evidence type="ECO:0000313" key="6">
    <source>
        <dbReference type="EMBL" id="KKF95591.1"/>
    </source>
</evidence>
<dbReference type="Pfam" id="PF16320">
    <property type="entry name" value="Ribosomal_L12_N"/>
    <property type="match status" value="1"/>
</dbReference>
<dbReference type="CDD" id="cd00387">
    <property type="entry name" value="Ribosomal_L7_L12"/>
    <property type="match status" value="1"/>
</dbReference>
<dbReference type="InterPro" id="IPR000206">
    <property type="entry name" value="Ribosomal_bL12"/>
</dbReference>
<dbReference type="InterPro" id="IPR013823">
    <property type="entry name" value="Ribosomal_bL12_C"/>
</dbReference>
<name>A0A0F8B2I8_CERFI</name>
<reference evidence="6 7" key="1">
    <citation type="submission" date="2015-04" db="EMBL/GenBank/DDBJ databases">
        <title>Genome sequence of Ceratocystis platani, a major pathogen of plane trees.</title>
        <authorList>
            <person name="Belbahri L."/>
        </authorList>
    </citation>
    <scope>NUCLEOTIDE SEQUENCE [LARGE SCALE GENOMIC DNA]</scope>
    <source>
        <strain evidence="6 7">CFO</strain>
    </source>
</reference>
<comment type="caution">
    <text evidence="6">The sequence shown here is derived from an EMBL/GenBank/DDBJ whole genome shotgun (WGS) entry which is preliminary data.</text>
</comment>
<evidence type="ECO:0000313" key="7">
    <source>
        <dbReference type="Proteomes" id="UP000034841"/>
    </source>
</evidence>
<dbReference type="EMBL" id="LBBL01000087">
    <property type="protein sequence ID" value="KKF95591.1"/>
    <property type="molecule type" value="Genomic_DNA"/>
</dbReference>
<dbReference type="PANTHER" id="PTHR45987:SF4">
    <property type="entry name" value="LARGE RIBOSOMAL SUBUNIT PROTEIN BL12M"/>
    <property type="match status" value="1"/>
</dbReference>
<dbReference type="GO" id="GO:0006412">
    <property type="term" value="P:translation"/>
    <property type="evidence" value="ECO:0007669"/>
    <property type="project" value="InterPro"/>
</dbReference>
<dbReference type="Gene3D" id="1.20.5.710">
    <property type="entry name" value="Single helix bin"/>
    <property type="match status" value="1"/>
</dbReference>
<dbReference type="InterPro" id="IPR014719">
    <property type="entry name" value="Ribosomal_bL12_C/ClpS-like"/>
</dbReference>
<dbReference type="InterPro" id="IPR036235">
    <property type="entry name" value="Ribosomal_bL12_oligo_N_sf"/>
</dbReference>
<dbReference type="SUPFAM" id="SSF48300">
    <property type="entry name" value="Ribosomal protein L7/12, oligomerisation (N-terminal) domain"/>
    <property type="match status" value="1"/>
</dbReference>
<dbReference type="AlphaFoldDB" id="A0A0F8B2I8"/>
<gene>
    <name evidence="6" type="primary">MNP1</name>
    <name evidence="6" type="ORF">CFO_g2060</name>
</gene>
<keyword evidence="2 6" id="KW-0689">Ribosomal protein</keyword>
<dbReference type="GO" id="GO:0042645">
    <property type="term" value="C:mitochondrial nucleoid"/>
    <property type="evidence" value="ECO:0007669"/>
    <property type="project" value="EnsemblFungi"/>
</dbReference>
<evidence type="ECO:0000256" key="1">
    <source>
        <dbReference type="ARBA" id="ARBA00007197"/>
    </source>
</evidence>
<feature type="domain" description="Large ribosomal subunit protein bL12 C-terminal" evidence="4">
    <location>
        <begin position="113"/>
        <end position="179"/>
    </location>
</feature>
<keyword evidence="7" id="KW-1185">Reference proteome</keyword>
<sequence>MSSISLRCARSLRSATAVRSSAPTARFSVSVGRRCNSTEAAAATPVSPKIAAIVDQISTLTLLETADLVSSLKTRLNIPDLPVGGFAAAPAAAPAAAAEEEAPAPAATAKSVFTLKLEKFEAASKAKIIKEIKGMLGLSLVDSKKFVESAPKTMQENVPKEEAEKIIAAMKELGATVSME</sequence>
<accession>A0A0F8B2I8</accession>
<dbReference type="Proteomes" id="UP000034841">
    <property type="component" value="Unassembled WGS sequence"/>
</dbReference>
<dbReference type="SUPFAM" id="SSF54736">
    <property type="entry name" value="ClpS-like"/>
    <property type="match status" value="1"/>
</dbReference>
<dbReference type="OrthoDB" id="250175at2759"/>
<evidence type="ECO:0000256" key="3">
    <source>
        <dbReference type="ARBA" id="ARBA00023274"/>
    </source>
</evidence>
<comment type="similarity">
    <text evidence="1">Belongs to the bacterial ribosomal protein bL12 family.</text>
</comment>
<dbReference type="GO" id="GO:0003735">
    <property type="term" value="F:structural constituent of ribosome"/>
    <property type="evidence" value="ECO:0007669"/>
    <property type="project" value="EnsemblFungi"/>
</dbReference>
<evidence type="ECO:0000259" key="4">
    <source>
        <dbReference type="Pfam" id="PF00542"/>
    </source>
</evidence>
<dbReference type="GO" id="GO:0005762">
    <property type="term" value="C:mitochondrial large ribosomal subunit"/>
    <property type="evidence" value="ECO:0007669"/>
    <property type="project" value="EnsemblFungi"/>
</dbReference>
<feature type="domain" description="Large ribosomal subunit protein bL12 oligomerization" evidence="5">
    <location>
        <begin position="49"/>
        <end position="96"/>
    </location>
</feature>
<dbReference type="FunFam" id="3.30.1390.10:FF:000001">
    <property type="entry name" value="50S ribosomal protein L7/L12"/>
    <property type="match status" value="1"/>
</dbReference>
<protein>
    <submittedName>
        <fullName evidence="6">54S ribosomal protein L12 mitochondrial</fullName>
    </submittedName>
</protein>
<dbReference type="PANTHER" id="PTHR45987">
    <property type="entry name" value="39S RIBOSOMAL PROTEIN L12"/>
    <property type="match status" value="1"/>
</dbReference>
<keyword evidence="3" id="KW-0687">Ribonucleoprotein</keyword>
<dbReference type="Gene3D" id="3.30.1390.10">
    <property type="match status" value="1"/>
</dbReference>
<dbReference type="InterPro" id="IPR008932">
    <property type="entry name" value="Ribosomal_bL12_oligo"/>
</dbReference>
<dbReference type="Pfam" id="PF00542">
    <property type="entry name" value="Ribosomal_L12"/>
    <property type="match status" value="1"/>
</dbReference>